<gene>
    <name evidence="1" type="ORF">S01H1_27196</name>
</gene>
<evidence type="ECO:0000313" key="1">
    <source>
        <dbReference type="EMBL" id="GAF88070.1"/>
    </source>
</evidence>
<sequence>MSVLSVEEYETILKECAYKQFHECSDKELMVLAKEKSLCSHNIVRFLRWVKILVPPTRENEGGVVDFQMWQHVQMFIKALLSELLIVLLKSRQIGASWTIAVFCLWCALFKEGDTTLLFSKG</sequence>
<accession>X0UHT7</accession>
<name>X0UHT7_9ZZZZ</name>
<dbReference type="AlphaFoldDB" id="X0UHT7"/>
<dbReference type="Gene3D" id="3.40.50.300">
    <property type="entry name" value="P-loop containing nucleotide triphosphate hydrolases"/>
    <property type="match status" value="1"/>
</dbReference>
<organism evidence="1">
    <name type="scientific">marine sediment metagenome</name>
    <dbReference type="NCBI Taxonomy" id="412755"/>
    <lineage>
        <taxon>unclassified sequences</taxon>
        <taxon>metagenomes</taxon>
        <taxon>ecological metagenomes</taxon>
    </lineage>
</organism>
<dbReference type="InterPro" id="IPR027417">
    <property type="entry name" value="P-loop_NTPase"/>
</dbReference>
<reference evidence="1" key="1">
    <citation type="journal article" date="2014" name="Front. Microbiol.">
        <title>High frequency of phylogenetically diverse reductive dehalogenase-homologous genes in deep subseafloor sedimentary metagenomes.</title>
        <authorList>
            <person name="Kawai M."/>
            <person name="Futagami T."/>
            <person name="Toyoda A."/>
            <person name="Takaki Y."/>
            <person name="Nishi S."/>
            <person name="Hori S."/>
            <person name="Arai W."/>
            <person name="Tsubouchi T."/>
            <person name="Morono Y."/>
            <person name="Uchiyama I."/>
            <person name="Ito T."/>
            <person name="Fujiyama A."/>
            <person name="Inagaki F."/>
            <person name="Takami H."/>
        </authorList>
    </citation>
    <scope>NUCLEOTIDE SEQUENCE</scope>
    <source>
        <strain evidence="1">Expedition CK06-06</strain>
    </source>
</reference>
<protein>
    <submittedName>
        <fullName evidence="1">Uncharacterized protein</fullName>
    </submittedName>
</protein>
<proteinExistence type="predicted"/>
<comment type="caution">
    <text evidence="1">The sequence shown here is derived from an EMBL/GenBank/DDBJ whole genome shotgun (WGS) entry which is preliminary data.</text>
</comment>
<feature type="non-terminal residue" evidence="1">
    <location>
        <position position="122"/>
    </location>
</feature>
<dbReference type="EMBL" id="BARS01016538">
    <property type="protein sequence ID" value="GAF88070.1"/>
    <property type="molecule type" value="Genomic_DNA"/>
</dbReference>